<evidence type="ECO:0000313" key="3">
    <source>
        <dbReference type="Proteomes" id="UP000190230"/>
    </source>
</evidence>
<feature type="chain" id="PRO_5012730327" evidence="1">
    <location>
        <begin position="25"/>
        <end position="118"/>
    </location>
</feature>
<keyword evidence="1" id="KW-0732">Signal</keyword>
<dbReference type="AlphaFoldDB" id="A0A1T5D8Y8"/>
<evidence type="ECO:0000256" key="1">
    <source>
        <dbReference type="SAM" id="SignalP"/>
    </source>
</evidence>
<feature type="signal peptide" evidence="1">
    <location>
        <begin position="1"/>
        <end position="24"/>
    </location>
</feature>
<sequence length="118" mass="13460">MNQFFKILLSFLSFFIFGAAEGLAFVEIGENKSENLEEDQLASISTSNSNVRTKDFLHHLNGKTSLDEQNFSNSSIENCYVQFSFNPVSKSIFTPVVQDSQGNEGKLYLLFHRLLYYI</sequence>
<reference evidence="3" key="1">
    <citation type="submission" date="2017-02" db="EMBL/GenBank/DDBJ databases">
        <authorList>
            <person name="Varghese N."/>
            <person name="Submissions S."/>
        </authorList>
    </citation>
    <scope>NUCLEOTIDE SEQUENCE [LARGE SCALE GENOMIC DNA]</scope>
    <source>
        <strain evidence="3">DSM 23405</strain>
    </source>
</reference>
<dbReference type="RefSeq" id="WP_079721372.1">
    <property type="nucleotide sequence ID" value="NZ_FUYY01000004.1"/>
</dbReference>
<dbReference type="Proteomes" id="UP000190230">
    <property type="component" value="Unassembled WGS sequence"/>
</dbReference>
<proteinExistence type="predicted"/>
<accession>A0A1T5D8Y8</accession>
<organism evidence="2 3">
    <name type="scientific">Salegentibacter holothuriorum</name>
    <dbReference type="NCBI Taxonomy" id="241145"/>
    <lineage>
        <taxon>Bacteria</taxon>
        <taxon>Pseudomonadati</taxon>
        <taxon>Bacteroidota</taxon>
        <taxon>Flavobacteriia</taxon>
        <taxon>Flavobacteriales</taxon>
        <taxon>Flavobacteriaceae</taxon>
        <taxon>Salegentibacter</taxon>
    </lineage>
</organism>
<protein>
    <submittedName>
        <fullName evidence="2">Uncharacterized protein</fullName>
    </submittedName>
</protein>
<evidence type="ECO:0000313" key="2">
    <source>
        <dbReference type="EMBL" id="SKB68238.1"/>
    </source>
</evidence>
<name>A0A1T5D8Y8_9FLAO</name>
<dbReference type="EMBL" id="FUYY01000004">
    <property type="protein sequence ID" value="SKB68238.1"/>
    <property type="molecule type" value="Genomic_DNA"/>
</dbReference>
<keyword evidence="3" id="KW-1185">Reference proteome</keyword>
<gene>
    <name evidence="2" type="ORF">SAMN05660776_2539</name>
</gene>